<sequence>MPKILLLRGTCGTGKSTLANELAMRLHVPVPVLHKDDIYDSVVELVPEHHSRNRICFDFLCRFLTNVIAANATVILDYGLNKPTYPN</sequence>
<gene>
    <name evidence="1" type="ORF">SK3146_05644</name>
</gene>
<evidence type="ECO:0008006" key="3">
    <source>
        <dbReference type="Google" id="ProtNLM"/>
    </source>
</evidence>
<name>A0ABY4RXF4_9BACL</name>
<dbReference type="SUPFAM" id="SSF52540">
    <property type="entry name" value="P-loop containing nucleoside triphosphate hydrolases"/>
    <property type="match status" value="1"/>
</dbReference>
<proteinExistence type="predicted"/>
<evidence type="ECO:0000313" key="1">
    <source>
        <dbReference type="EMBL" id="UQZ86351.1"/>
    </source>
</evidence>
<dbReference type="Proteomes" id="UP001057134">
    <property type="component" value="Chromosome"/>
</dbReference>
<reference evidence="1" key="2">
    <citation type="journal article" date="2021" name="J Anim Sci Technol">
        <title>Complete genome sequence of Paenibacillus konkukensis sp. nov. SK3146 as a potential probiotic strain.</title>
        <authorList>
            <person name="Jung H.I."/>
            <person name="Park S."/>
            <person name="Niu K.M."/>
            <person name="Lee S.W."/>
            <person name="Kothari D."/>
            <person name="Yi K.J."/>
            <person name="Kim S.K."/>
        </authorList>
    </citation>
    <scope>NUCLEOTIDE SEQUENCE</scope>
    <source>
        <strain evidence="1">SK3146</strain>
    </source>
</reference>
<dbReference type="EMBL" id="CP027059">
    <property type="protein sequence ID" value="UQZ86351.1"/>
    <property type="molecule type" value="Genomic_DNA"/>
</dbReference>
<dbReference type="Gene3D" id="3.40.50.300">
    <property type="entry name" value="P-loop containing nucleotide triphosphate hydrolases"/>
    <property type="match status" value="1"/>
</dbReference>
<evidence type="ECO:0000313" key="2">
    <source>
        <dbReference type="Proteomes" id="UP001057134"/>
    </source>
</evidence>
<keyword evidence="2" id="KW-1185">Reference proteome</keyword>
<protein>
    <recommendedName>
        <fullName evidence="3">AAA domain-containing protein</fullName>
    </recommendedName>
</protein>
<reference evidence="1" key="1">
    <citation type="submission" date="2018-02" db="EMBL/GenBank/DDBJ databases">
        <authorList>
            <person name="Kim S.-K."/>
            <person name="Jung H.-I."/>
            <person name="Lee S.-W."/>
        </authorList>
    </citation>
    <scope>NUCLEOTIDE SEQUENCE</scope>
    <source>
        <strain evidence="1">SK3146</strain>
    </source>
</reference>
<accession>A0ABY4RXF4</accession>
<organism evidence="1 2">
    <name type="scientific">Paenibacillus konkukensis</name>
    <dbReference type="NCBI Taxonomy" id="2020716"/>
    <lineage>
        <taxon>Bacteria</taxon>
        <taxon>Bacillati</taxon>
        <taxon>Bacillota</taxon>
        <taxon>Bacilli</taxon>
        <taxon>Bacillales</taxon>
        <taxon>Paenibacillaceae</taxon>
        <taxon>Paenibacillus</taxon>
    </lineage>
</organism>
<dbReference type="InterPro" id="IPR027417">
    <property type="entry name" value="P-loop_NTPase"/>
</dbReference>